<dbReference type="HOGENOM" id="CLU_2592442_0_0_1"/>
<gene>
    <name evidence="1" type="ORF">IscW_ISCW012002</name>
</gene>
<proteinExistence type="predicted"/>
<dbReference type="EMBL" id="DS899714">
    <property type="protein sequence ID" value="EEC16121.1"/>
    <property type="molecule type" value="Genomic_DNA"/>
</dbReference>
<keyword evidence="3" id="KW-1185">Reference proteome</keyword>
<reference evidence="2" key="2">
    <citation type="submission" date="2020-05" db="UniProtKB">
        <authorList>
            <consortium name="EnsemblMetazoa"/>
        </authorList>
    </citation>
    <scope>IDENTIFICATION</scope>
    <source>
        <strain evidence="2">wikel</strain>
    </source>
</reference>
<dbReference type="PaxDb" id="6945-B7QB99"/>
<evidence type="ECO:0000313" key="1">
    <source>
        <dbReference type="EMBL" id="EEC16121.1"/>
    </source>
</evidence>
<sequence>MPLGLDPGSVFLRILCLQPCSLCFSLEYVDASKALPFLKAPATMDFSSPQLQQGLSVYEKMTQWATVEVEHDTCLMHGSG</sequence>
<dbReference type="EMBL" id="ABJB010432168">
    <property type="status" value="NOT_ANNOTATED_CDS"/>
    <property type="molecule type" value="Genomic_DNA"/>
</dbReference>
<dbReference type="InParanoid" id="B7QB99"/>
<dbReference type="VEuPathDB" id="VectorBase:ISCI012002"/>
<reference evidence="1 3" key="1">
    <citation type="submission" date="2008-03" db="EMBL/GenBank/DDBJ databases">
        <title>Annotation of Ixodes scapularis.</title>
        <authorList>
            <consortium name="Ixodes scapularis Genome Project Consortium"/>
            <person name="Caler E."/>
            <person name="Hannick L.I."/>
            <person name="Bidwell S."/>
            <person name="Joardar V."/>
            <person name="Thiagarajan M."/>
            <person name="Amedeo P."/>
            <person name="Galinsky K.J."/>
            <person name="Schobel S."/>
            <person name="Inman J."/>
            <person name="Hostetler J."/>
            <person name="Miller J."/>
            <person name="Hammond M."/>
            <person name="Megy K."/>
            <person name="Lawson D."/>
            <person name="Kodira C."/>
            <person name="Sutton G."/>
            <person name="Meyer J."/>
            <person name="Hill C.A."/>
            <person name="Birren B."/>
            <person name="Nene V."/>
            <person name="Collins F."/>
            <person name="Alarcon-Chaidez F."/>
            <person name="Wikel S."/>
            <person name="Strausberg R."/>
        </authorList>
    </citation>
    <scope>NUCLEOTIDE SEQUENCE [LARGE SCALE GENOMIC DNA]</scope>
    <source>
        <strain evidence="3">Wikel</strain>
        <strain evidence="1">Wikel colony</strain>
    </source>
</reference>
<evidence type="ECO:0000313" key="3">
    <source>
        <dbReference type="Proteomes" id="UP000001555"/>
    </source>
</evidence>
<dbReference type="Proteomes" id="UP000001555">
    <property type="component" value="Unassembled WGS sequence"/>
</dbReference>
<name>B7QB99_IXOSC</name>
<dbReference type="VEuPathDB" id="VectorBase:ISCW012002"/>
<protein>
    <submittedName>
        <fullName evidence="1 2">Uncharacterized protein</fullName>
    </submittedName>
</protein>
<dbReference type="AlphaFoldDB" id="B7QB99"/>
<dbReference type="EnsemblMetazoa" id="ISCW012002-RA">
    <property type="protein sequence ID" value="ISCW012002-PA"/>
    <property type="gene ID" value="ISCW012002"/>
</dbReference>
<organism>
    <name type="scientific">Ixodes scapularis</name>
    <name type="common">Black-legged tick</name>
    <name type="synonym">Deer tick</name>
    <dbReference type="NCBI Taxonomy" id="6945"/>
    <lineage>
        <taxon>Eukaryota</taxon>
        <taxon>Metazoa</taxon>
        <taxon>Ecdysozoa</taxon>
        <taxon>Arthropoda</taxon>
        <taxon>Chelicerata</taxon>
        <taxon>Arachnida</taxon>
        <taxon>Acari</taxon>
        <taxon>Parasitiformes</taxon>
        <taxon>Ixodida</taxon>
        <taxon>Ixodoidea</taxon>
        <taxon>Ixodidae</taxon>
        <taxon>Ixodinae</taxon>
        <taxon>Ixodes</taxon>
    </lineage>
</organism>
<accession>B7QB99</accession>
<evidence type="ECO:0000313" key="2">
    <source>
        <dbReference type="EnsemblMetazoa" id="ISCW012002-PA"/>
    </source>
</evidence>